<dbReference type="Proteomes" id="UP001143910">
    <property type="component" value="Unassembled WGS sequence"/>
</dbReference>
<comment type="caution">
    <text evidence="1">The sequence shown here is derived from an EMBL/GenBank/DDBJ whole genome shotgun (WGS) entry which is preliminary data.</text>
</comment>
<gene>
    <name evidence="1" type="ORF">NQ176_g109</name>
</gene>
<accession>A0ACC1P134</accession>
<dbReference type="EMBL" id="JANJQO010000003">
    <property type="protein sequence ID" value="KAJ2984258.1"/>
    <property type="molecule type" value="Genomic_DNA"/>
</dbReference>
<proteinExistence type="predicted"/>
<organism evidence="1 2">
    <name type="scientific">Zarea fungicola</name>
    <dbReference type="NCBI Taxonomy" id="93591"/>
    <lineage>
        <taxon>Eukaryota</taxon>
        <taxon>Fungi</taxon>
        <taxon>Dikarya</taxon>
        <taxon>Ascomycota</taxon>
        <taxon>Pezizomycotina</taxon>
        <taxon>Sordariomycetes</taxon>
        <taxon>Hypocreomycetidae</taxon>
        <taxon>Hypocreales</taxon>
        <taxon>Cordycipitaceae</taxon>
        <taxon>Zarea</taxon>
    </lineage>
</organism>
<evidence type="ECO:0000313" key="1">
    <source>
        <dbReference type="EMBL" id="KAJ2984258.1"/>
    </source>
</evidence>
<evidence type="ECO:0000313" key="2">
    <source>
        <dbReference type="Proteomes" id="UP001143910"/>
    </source>
</evidence>
<name>A0ACC1P134_9HYPO</name>
<reference evidence="1" key="1">
    <citation type="submission" date="2022-08" db="EMBL/GenBank/DDBJ databases">
        <title>Genome Sequence of Lecanicillium fungicola.</title>
        <authorList>
            <person name="Buettner E."/>
        </authorList>
    </citation>
    <scope>NUCLEOTIDE SEQUENCE</scope>
    <source>
        <strain evidence="1">Babe33</strain>
    </source>
</reference>
<sequence length="2180" mass="243684">MADWKLLGEVPDSEDDDGFDSQVSTTAQETTAAPAPPQPETNASDIWAFPDSQDEACGPRIAYSQKPPLSSEGSLNSSPLSSARSLDGLPDLDDILLDDNDADNANDTQKTSSNQLSTQNNRQIYIELPNGTPSISLDPPYDAIDDTVPSSPVNTASHGLSSQDLGMIETNRDLQREAIRLERSLRPRKPIQEHPYQLESAHHNNLFRRHGMRPVRAPVVHARASRDENAQDTEFQDDSQGNSLPELNNSSQIVQDIAVEERGDYDMFNFPSSSPPKTSPWVTNGKFSNHDSSQGDTDNTSMPDQDLPSLNELFETHHRKLSPSTKRSSLTLESSTRKRRRHDIIDSDPVDSDVGGKDPPARPSAASVSMPGGSLPPIPRLQLNARRAMNTPPIKTILTISNSSSEEDEGSSKEESSQTQVGASDDPTNEKSDFVSRVGRRIKGVLPASWLRLDQKTSRDKLQKSLHSRQQRPRTPEKELRRGVAQIKTRNTAPSSTVSALLYDSSDDETLPRYIAPAEVYREQSRLVLIPDDTPVIPVEDPLAIPVDTSSSDESVMEHDTIDTMFQGQAQRRAPGEAARRSKTGVDYAKRTNSKLRQQKITTSLTRNKSASGVLTKQRPIHEQNTVQKKTSNRRRAAAKPTPPPLSVLDVIEPHAPRFMRIAARTARTRVNQGRSSPSKKSICLASSRRDYVDAISSLNDWKNGSIQQRKEISIARREKRKERPRNPLAESAVNKPVVRTTPKQLKPVVNKSRKLVKQKSNGGTTCYLPSNNITDTSPSANVVAEDYNGSSINKQPSRSRDSAEGVSAESLCPSRPALLEAEDLTKGVLLAFHKRKKFLDSVYRRSNRASSVNSGDSRSEFSIDRLSTRNVTRIRNDDTVADSPVEKQPKSRDRRRKAANPRRIDVEAPQFSHAADPLPASYEVEVEAEQSQNENLKARLGGLGPYGTKYTTHFEVFPLDPGVYFHQSTLLGSNIIEDCHNVSKMPVLLSSRPRSTLQFGSFTYRWSEWNSQSSSELGIVLDLITEELEKPEGICTSGEATVIEASQFISKYATSSLSFANQEGVKSFITRALSVAGGCHNRVTSLVSKRTLSQRTLHTAVKVYDHLMILAFVSLLICNNDDSLMVEKFKVEDLLRQLSAGSVSLLLLIGTNKLKEVYMQLQVAEARERGIREDQPVIHSWTLLMHILQQSHIPKGSFWDVLKQVIATDDQTSSADAQVFERIWEIMFTLLPISEFSLSGVLVRGKRHDTTSDGWSIVRLLLQRVFDLYRGNTRQAASFTDYCRAVISRCHYLVQQWGWRRSGSIIGTIFDFFGSQNLEHLRNEEVNTSPKFLEDLAGEPSLAVEPEDNCFHIFLKLLALSIRNHRAANAMNDIRNLVSRTTPNHNRQHLKEQAVHERELAALRNHHDLLATLFWAAPADLRPKVELVERLVVPETSHKEATLINIRCWNQLARFIAAKGETKTAFRAFHAWRKRFFDEMAQQLKSAAADIQQQLRELPNEVRLTISDDMVQSMISMNKGAASDVLHACIAASFDVLKHAADLEAATFWLNTSQLKYIYDQFGIYPPELNWNTLIIAIATLDVFQSRIADFKETEESQPSDSQILNSGQADDALLSLDNDRISRSYFAMVRCTLSNSPSRYGRSSGSEIFDGIENLVVVAVKLAASFLSGGLIRLPDLFKHGHNYNLFYGPIQKMRLEQRQYLILAVVTLLQSDIDDFAELNFSLCELWLLLLVTPSRYIAYENELAESLRKRGEYFVPATDTGLTHFQSYESNSVLFEFSISAMRRSVRDAGPNLKKILTAEHSKALKLVMEQLKEDLKETSGQPVTHVPYVAYARQIIALIRTYGSEFCTVDNFFYQISKDYSPSTEDPQLQAAAMVSYGLRLSEGDPKVVQQIFYFLFNSFKMAVISDSLLEEKKMLQKGIADDRGILGFILGKMLPAIIGAASAKAVAFPLLDLYARALRYRFRGHVMTYSLADDDLVSVKVVLQAILAGLQGWVAEQAAVTSVKLCICGNFFAVANLLWPSIYAHSLEENNLTGPWGDIVALINTLGQYAAAAKDTIGIADFRSSQIRFDEIFATSSLQDFHTTSVTDADVTRFADNLKQDIDRNWIEVDGRISIQTPGKPRGGGTVHGVLQAVWNVSEIIEGMTDQLMEWRDWEKKMNREHMMHGQGAELPWF</sequence>
<keyword evidence="2" id="KW-1185">Reference proteome</keyword>
<protein>
    <submittedName>
        <fullName evidence="1">Uncharacterized protein</fullName>
    </submittedName>
</protein>